<name>A0A0F7ZPJ4_9HYPO</name>
<feature type="region of interest" description="Disordered" evidence="1">
    <location>
        <begin position="212"/>
        <end position="244"/>
    </location>
</feature>
<dbReference type="OrthoDB" id="4927982at2759"/>
<feature type="compositionally biased region" description="Basic and acidic residues" evidence="1">
    <location>
        <begin position="87"/>
        <end position="106"/>
    </location>
</feature>
<evidence type="ECO:0000256" key="1">
    <source>
        <dbReference type="SAM" id="MobiDB-lite"/>
    </source>
</evidence>
<feature type="compositionally biased region" description="Low complexity" evidence="1">
    <location>
        <begin position="274"/>
        <end position="302"/>
    </location>
</feature>
<organism evidence="2 3">
    <name type="scientific">Hirsutella minnesotensis 3608</name>
    <dbReference type="NCBI Taxonomy" id="1043627"/>
    <lineage>
        <taxon>Eukaryota</taxon>
        <taxon>Fungi</taxon>
        <taxon>Dikarya</taxon>
        <taxon>Ascomycota</taxon>
        <taxon>Pezizomycotina</taxon>
        <taxon>Sordariomycetes</taxon>
        <taxon>Hypocreomycetidae</taxon>
        <taxon>Hypocreales</taxon>
        <taxon>Ophiocordycipitaceae</taxon>
        <taxon>Hirsutella</taxon>
    </lineage>
</organism>
<feature type="compositionally biased region" description="Basic and acidic residues" evidence="1">
    <location>
        <begin position="50"/>
        <end position="63"/>
    </location>
</feature>
<keyword evidence="3" id="KW-1185">Reference proteome</keyword>
<evidence type="ECO:0000313" key="3">
    <source>
        <dbReference type="Proteomes" id="UP000054481"/>
    </source>
</evidence>
<feature type="region of interest" description="Disordered" evidence="1">
    <location>
        <begin position="146"/>
        <end position="200"/>
    </location>
</feature>
<dbReference type="AlphaFoldDB" id="A0A0F7ZPJ4"/>
<sequence length="366" mass="39541">MGPRTRAQDLAAQSRSRFLEGSMNDRASAAPPVAFLGLGPTELAALERPACAEDMRRPSDDKHHGRRPARMRLGLVWEGMRGKLRLRREQHDEPANAMEGRKRPDDQASPGEVRPRGADDRPSREDVLASYHQLMAAGFFANHAVQSTRQPPPGTRPVTSHDPNHRQPPRPSYDPDARDVPSSPQWPLTPRASGGCSPLHAQQPFCSPVSIVSSRGTKRAAPDASDEGDTAPRSPLAGDEDLSTLAHRFLPKRLRRTASRDISLPRMRSTIRSVSAMSSTTVAVPGCAPATTSSPSNASSEAPSRDEPADGGLRFGSVPRHMASLRNLRPRLVGGPLSVVPDANRGIPRVPTIPTKFTVTGGRDND</sequence>
<reference evidence="2 3" key="1">
    <citation type="journal article" date="2014" name="Genome Biol. Evol.">
        <title>Comparative genomics and transcriptomics analyses reveal divergent lifestyle features of nematode endoparasitic fungus Hirsutella minnesotensis.</title>
        <authorList>
            <person name="Lai Y."/>
            <person name="Liu K."/>
            <person name="Zhang X."/>
            <person name="Zhang X."/>
            <person name="Li K."/>
            <person name="Wang N."/>
            <person name="Shu C."/>
            <person name="Wu Y."/>
            <person name="Wang C."/>
            <person name="Bushley K.E."/>
            <person name="Xiang M."/>
            <person name="Liu X."/>
        </authorList>
    </citation>
    <scope>NUCLEOTIDE SEQUENCE [LARGE SCALE GENOMIC DNA]</scope>
    <source>
        <strain evidence="2 3">3608</strain>
    </source>
</reference>
<feature type="region of interest" description="Disordered" evidence="1">
    <location>
        <begin position="332"/>
        <end position="366"/>
    </location>
</feature>
<proteinExistence type="predicted"/>
<protein>
    <submittedName>
        <fullName evidence="2">Uncharacterized protein</fullName>
    </submittedName>
</protein>
<dbReference type="EMBL" id="KQ030516">
    <property type="protein sequence ID" value="KJZ75605.1"/>
    <property type="molecule type" value="Genomic_DNA"/>
</dbReference>
<feature type="region of interest" description="Disordered" evidence="1">
    <location>
        <begin position="49"/>
        <end position="130"/>
    </location>
</feature>
<evidence type="ECO:0000313" key="2">
    <source>
        <dbReference type="EMBL" id="KJZ75605.1"/>
    </source>
</evidence>
<feature type="compositionally biased region" description="Basic and acidic residues" evidence="1">
    <location>
        <begin position="113"/>
        <end position="127"/>
    </location>
</feature>
<dbReference type="Proteomes" id="UP000054481">
    <property type="component" value="Unassembled WGS sequence"/>
</dbReference>
<feature type="region of interest" description="Disordered" evidence="1">
    <location>
        <begin position="274"/>
        <end position="311"/>
    </location>
</feature>
<feature type="region of interest" description="Disordered" evidence="1">
    <location>
        <begin position="1"/>
        <end position="26"/>
    </location>
</feature>
<gene>
    <name evidence="2" type="ORF">HIM_05068</name>
</gene>
<accession>A0A0F7ZPJ4</accession>